<dbReference type="AlphaFoldDB" id="A0AAV5ALI8"/>
<reference evidence="4" key="1">
    <citation type="submission" date="2021-10" db="EMBL/GenBank/DDBJ databases">
        <title>De novo Genome Assembly of Clathrus columnatus (Basidiomycota, Fungi) Using Illumina and Nanopore Sequence Data.</title>
        <authorList>
            <person name="Ogiso-Tanaka E."/>
            <person name="Itagaki H."/>
            <person name="Hosoya T."/>
            <person name="Hosaka K."/>
        </authorList>
    </citation>
    <scope>NUCLEOTIDE SEQUENCE</scope>
    <source>
        <strain evidence="4">MO-923</strain>
    </source>
</reference>
<dbReference type="InterPro" id="IPR000757">
    <property type="entry name" value="Beta-glucanase-like"/>
</dbReference>
<dbReference type="PROSITE" id="PS51762">
    <property type="entry name" value="GH16_2"/>
    <property type="match status" value="1"/>
</dbReference>
<accession>A0AAV5ALI8</accession>
<evidence type="ECO:0000256" key="1">
    <source>
        <dbReference type="SAM" id="MobiDB-lite"/>
    </source>
</evidence>
<dbReference type="Pfam" id="PF26113">
    <property type="entry name" value="GH16_XgeA"/>
    <property type="match status" value="1"/>
</dbReference>
<evidence type="ECO:0000259" key="3">
    <source>
        <dbReference type="PROSITE" id="PS51762"/>
    </source>
</evidence>
<dbReference type="PANTHER" id="PTHR10963:SF24">
    <property type="entry name" value="GLYCOSIDASE C21B10.07-RELATED"/>
    <property type="match status" value="1"/>
</dbReference>
<feature type="chain" id="PRO_5043338262" description="GH16 domain-containing protein" evidence="2">
    <location>
        <begin position="20"/>
        <end position="305"/>
    </location>
</feature>
<proteinExistence type="predicted"/>
<organism evidence="4 5">
    <name type="scientific">Clathrus columnatus</name>
    <dbReference type="NCBI Taxonomy" id="1419009"/>
    <lineage>
        <taxon>Eukaryota</taxon>
        <taxon>Fungi</taxon>
        <taxon>Dikarya</taxon>
        <taxon>Basidiomycota</taxon>
        <taxon>Agaricomycotina</taxon>
        <taxon>Agaricomycetes</taxon>
        <taxon>Phallomycetidae</taxon>
        <taxon>Phallales</taxon>
        <taxon>Clathraceae</taxon>
        <taxon>Clathrus</taxon>
    </lineage>
</organism>
<name>A0AAV5ALI8_9AGAM</name>
<feature type="domain" description="GH16" evidence="3">
    <location>
        <begin position="105"/>
        <end position="305"/>
    </location>
</feature>
<feature type="compositionally biased region" description="Low complexity" evidence="1">
    <location>
        <begin position="97"/>
        <end position="111"/>
    </location>
</feature>
<dbReference type="Proteomes" id="UP001050691">
    <property type="component" value="Unassembled WGS sequence"/>
</dbReference>
<dbReference type="GO" id="GO:0004553">
    <property type="term" value="F:hydrolase activity, hydrolyzing O-glycosyl compounds"/>
    <property type="evidence" value="ECO:0007669"/>
    <property type="project" value="InterPro"/>
</dbReference>
<dbReference type="GO" id="GO:0009251">
    <property type="term" value="P:glucan catabolic process"/>
    <property type="evidence" value="ECO:0007669"/>
    <property type="project" value="TreeGrafter"/>
</dbReference>
<dbReference type="InterPro" id="IPR013320">
    <property type="entry name" value="ConA-like_dom_sf"/>
</dbReference>
<comment type="caution">
    <text evidence="4">The sequence shown here is derived from an EMBL/GenBank/DDBJ whole genome shotgun (WGS) entry which is preliminary data.</text>
</comment>
<evidence type="ECO:0000313" key="5">
    <source>
        <dbReference type="Proteomes" id="UP001050691"/>
    </source>
</evidence>
<dbReference type="SUPFAM" id="SSF49899">
    <property type="entry name" value="Concanavalin A-like lectins/glucanases"/>
    <property type="match status" value="1"/>
</dbReference>
<dbReference type="EMBL" id="BPWL01000009">
    <property type="protein sequence ID" value="GJJ13958.1"/>
    <property type="molecule type" value="Genomic_DNA"/>
</dbReference>
<gene>
    <name evidence="4" type="ORF">Clacol_008215</name>
</gene>
<dbReference type="InterPro" id="IPR050546">
    <property type="entry name" value="Glycosyl_Hydrlase_16"/>
</dbReference>
<dbReference type="Gene3D" id="2.60.120.200">
    <property type="match status" value="1"/>
</dbReference>
<feature type="signal peptide" evidence="2">
    <location>
        <begin position="1"/>
        <end position="19"/>
    </location>
</feature>
<sequence>MSVIFIIFLSLWGIPYVSMALIDDFKVAWTGITAVAAFYPFAFEQRANNLAKEINQSSTFAPSPRGQCLLLSDSFHSNNATSHRGPGSGITSSDVHPTATATSTATSSSSPSSVWKLQRMHAGSSFFDDWQFFVGSDPTHGNVDYVDQKTALSAGLVSINHDGNAIMGVNTTQTISGNRPSIRITTNYQFTGGLLILDALHAPTGCATWPAFWTNGDDWPNNGEIDIMEGVNNLTVNQASIHTAPGCQISDSEFANGATGTLVGGNICASAESNNGGCGQQATSLLNTYGTGFNQNGGGVYASTN</sequence>
<evidence type="ECO:0000313" key="4">
    <source>
        <dbReference type="EMBL" id="GJJ13958.1"/>
    </source>
</evidence>
<keyword evidence="5" id="KW-1185">Reference proteome</keyword>
<feature type="region of interest" description="Disordered" evidence="1">
    <location>
        <begin position="81"/>
        <end position="111"/>
    </location>
</feature>
<evidence type="ECO:0000256" key="2">
    <source>
        <dbReference type="SAM" id="SignalP"/>
    </source>
</evidence>
<keyword evidence="2" id="KW-0732">Signal</keyword>
<protein>
    <recommendedName>
        <fullName evidence="3">GH16 domain-containing protein</fullName>
    </recommendedName>
</protein>
<dbReference type="PANTHER" id="PTHR10963">
    <property type="entry name" value="GLYCOSYL HYDROLASE-RELATED"/>
    <property type="match status" value="1"/>
</dbReference>